<sequence>MAGNTRHRQYTRHTATSRNRFIHGLELLRGSCVLCRLLGNGRDTEHTLDSCRSASKWDFFRAKKAAQEKAKTVRKGWLNEFGACFRCGNIQSICGNQGVGGCRYKDLVIPLAWGVLYKAGWKEKVLEEVDMGRGLAAAARSELDYMLWLGEAAEVYGEQGSKMAAVVDKVMGLILEEADG</sequence>
<organism evidence="1 2">
    <name type="scientific">Aulographum hederae CBS 113979</name>
    <dbReference type="NCBI Taxonomy" id="1176131"/>
    <lineage>
        <taxon>Eukaryota</taxon>
        <taxon>Fungi</taxon>
        <taxon>Dikarya</taxon>
        <taxon>Ascomycota</taxon>
        <taxon>Pezizomycotina</taxon>
        <taxon>Dothideomycetes</taxon>
        <taxon>Pleosporomycetidae</taxon>
        <taxon>Aulographales</taxon>
        <taxon>Aulographaceae</taxon>
    </lineage>
</organism>
<dbReference type="OrthoDB" id="3438035at2759"/>
<gene>
    <name evidence="1" type="ORF">K402DRAFT_399285</name>
</gene>
<evidence type="ECO:0000313" key="2">
    <source>
        <dbReference type="Proteomes" id="UP000800041"/>
    </source>
</evidence>
<reference evidence="1" key="1">
    <citation type="journal article" date="2020" name="Stud. Mycol.">
        <title>101 Dothideomycetes genomes: a test case for predicting lifestyles and emergence of pathogens.</title>
        <authorList>
            <person name="Haridas S."/>
            <person name="Albert R."/>
            <person name="Binder M."/>
            <person name="Bloem J."/>
            <person name="Labutti K."/>
            <person name="Salamov A."/>
            <person name="Andreopoulos B."/>
            <person name="Baker S."/>
            <person name="Barry K."/>
            <person name="Bills G."/>
            <person name="Bluhm B."/>
            <person name="Cannon C."/>
            <person name="Castanera R."/>
            <person name="Culley D."/>
            <person name="Daum C."/>
            <person name="Ezra D."/>
            <person name="Gonzalez J."/>
            <person name="Henrissat B."/>
            <person name="Kuo A."/>
            <person name="Liang C."/>
            <person name="Lipzen A."/>
            <person name="Lutzoni F."/>
            <person name="Magnuson J."/>
            <person name="Mondo S."/>
            <person name="Nolan M."/>
            <person name="Ohm R."/>
            <person name="Pangilinan J."/>
            <person name="Park H.-J."/>
            <person name="Ramirez L."/>
            <person name="Alfaro M."/>
            <person name="Sun H."/>
            <person name="Tritt A."/>
            <person name="Yoshinaga Y."/>
            <person name="Zwiers L.-H."/>
            <person name="Turgeon B."/>
            <person name="Goodwin S."/>
            <person name="Spatafora J."/>
            <person name="Crous P."/>
            <person name="Grigoriev I."/>
        </authorList>
    </citation>
    <scope>NUCLEOTIDE SEQUENCE</scope>
    <source>
        <strain evidence="1">CBS 113979</strain>
    </source>
</reference>
<dbReference type="Proteomes" id="UP000800041">
    <property type="component" value="Unassembled WGS sequence"/>
</dbReference>
<name>A0A6G1GI49_9PEZI</name>
<dbReference type="AlphaFoldDB" id="A0A6G1GI49"/>
<evidence type="ECO:0000313" key="1">
    <source>
        <dbReference type="EMBL" id="KAF1980591.1"/>
    </source>
</evidence>
<dbReference type="EMBL" id="ML977255">
    <property type="protein sequence ID" value="KAF1980591.1"/>
    <property type="molecule type" value="Genomic_DNA"/>
</dbReference>
<protein>
    <submittedName>
        <fullName evidence="1">Uncharacterized protein</fullName>
    </submittedName>
</protein>
<keyword evidence="2" id="KW-1185">Reference proteome</keyword>
<accession>A0A6G1GI49</accession>
<proteinExistence type="predicted"/>